<name>A0A433DKP9_9FUNG</name>
<reference evidence="1 2" key="1">
    <citation type="journal article" date="2018" name="New Phytol.">
        <title>Phylogenomics of Endogonaceae and evolution of mycorrhizas within Mucoromycota.</title>
        <authorList>
            <person name="Chang Y."/>
            <person name="Desiro A."/>
            <person name="Na H."/>
            <person name="Sandor L."/>
            <person name="Lipzen A."/>
            <person name="Clum A."/>
            <person name="Barry K."/>
            <person name="Grigoriev I.V."/>
            <person name="Martin F.M."/>
            <person name="Stajich J.E."/>
            <person name="Smith M.E."/>
            <person name="Bonito G."/>
            <person name="Spatafora J.W."/>
        </authorList>
    </citation>
    <scope>NUCLEOTIDE SEQUENCE [LARGE SCALE GENOMIC DNA]</scope>
    <source>
        <strain evidence="1 2">GMNB39</strain>
    </source>
</reference>
<comment type="caution">
    <text evidence="1">The sequence shown here is derived from an EMBL/GenBank/DDBJ whole genome shotgun (WGS) entry which is preliminary data.</text>
</comment>
<evidence type="ECO:0000313" key="1">
    <source>
        <dbReference type="EMBL" id="RUP51286.1"/>
    </source>
</evidence>
<evidence type="ECO:0000313" key="2">
    <source>
        <dbReference type="Proteomes" id="UP000268093"/>
    </source>
</evidence>
<dbReference type="Proteomes" id="UP000268093">
    <property type="component" value="Unassembled WGS sequence"/>
</dbReference>
<dbReference type="AlphaFoldDB" id="A0A433DKP9"/>
<organism evidence="1 2">
    <name type="scientific">Jimgerdemannia flammicorona</name>
    <dbReference type="NCBI Taxonomy" id="994334"/>
    <lineage>
        <taxon>Eukaryota</taxon>
        <taxon>Fungi</taxon>
        <taxon>Fungi incertae sedis</taxon>
        <taxon>Mucoromycota</taxon>
        <taxon>Mucoromycotina</taxon>
        <taxon>Endogonomycetes</taxon>
        <taxon>Endogonales</taxon>
        <taxon>Endogonaceae</taxon>
        <taxon>Jimgerdemannia</taxon>
    </lineage>
</organism>
<protein>
    <submittedName>
        <fullName evidence="1">Uncharacterized protein</fullName>
    </submittedName>
</protein>
<keyword evidence="2" id="KW-1185">Reference proteome</keyword>
<gene>
    <name evidence="1" type="ORF">BC936DRAFT_149014</name>
</gene>
<dbReference type="EMBL" id="RBNI01000834">
    <property type="protein sequence ID" value="RUP51286.1"/>
    <property type="molecule type" value="Genomic_DNA"/>
</dbReference>
<accession>A0A433DKP9</accession>
<proteinExistence type="predicted"/>
<sequence length="82" mass="9079">MFAKVITQLNLPTFWHQDDNHLKRLSQIDRPVKLTKIIIAFIPSFLRSSCSGSAAQDKKVTTSLAIWEAVAGVPSSYSTKSS</sequence>